<keyword evidence="3" id="KW-1185">Reference proteome</keyword>
<dbReference type="Proteomes" id="UP000613512">
    <property type="component" value="Unassembled WGS sequence"/>
</dbReference>
<reference evidence="2" key="1">
    <citation type="journal article" date="2014" name="Int. J. Syst. Evol. Microbiol.">
        <title>Complete genome sequence of Corynebacterium casei LMG S-19264T (=DSM 44701T), isolated from a smear-ripened cheese.</title>
        <authorList>
            <consortium name="US DOE Joint Genome Institute (JGI-PGF)"/>
            <person name="Walter F."/>
            <person name="Albersmeier A."/>
            <person name="Kalinowski J."/>
            <person name="Ruckert C."/>
        </authorList>
    </citation>
    <scope>NUCLEOTIDE SEQUENCE</scope>
    <source>
        <strain evidence="2">CGMCC 1.12408</strain>
    </source>
</reference>
<evidence type="ECO:0000259" key="1">
    <source>
        <dbReference type="PROSITE" id="PS50994"/>
    </source>
</evidence>
<comment type="caution">
    <text evidence="2">The sequence shown here is derived from an EMBL/GenBank/DDBJ whole genome shotgun (WGS) entry which is preliminary data.</text>
</comment>
<dbReference type="Pfam" id="PF08722">
    <property type="entry name" value="Tn7_TnsA-like_N"/>
    <property type="match status" value="1"/>
</dbReference>
<protein>
    <submittedName>
        <fullName evidence="2">Transposase</fullName>
    </submittedName>
</protein>
<dbReference type="InterPro" id="IPR014833">
    <property type="entry name" value="TnsA_N"/>
</dbReference>
<proteinExistence type="predicted"/>
<dbReference type="InterPro" id="IPR012337">
    <property type="entry name" value="RNaseH-like_sf"/>
</dbReference>
<evidence type="ECO:0000313" key="3">
    <source>
        <dbReference type="Proteomes" id="UP000613512"/>
    </source>
</evidence>
<dbReference type="PROSITE" id="PS50994">
    <property type="entry name" value="INTEGRASE"/>
    <property type="match status" value="1"/>
</dbReference>
<feature type="domain" description="Integrase catalytic" evidence="1">
    <location>
        <begin position="500"/>
        <end position="698"/>
    </location>
</feature>
<dbReference type="RefSeq" id="WP_188384633.1">
    <property type="nucleotide sequence ID" value="NZ_BMEY01000009.1"/>
</dbReference>
<organism evidence="2 3">
    <name type="scientific">Ornithinibacillus halotolerans</name>
    <dbReference type="NCBI Taxonomy" id="1274357"/>
    <lineage>
        <taxon>Bacteria</taxon>
        <taxon>Bacillati</taxon>
        <taxon>Bacillota</taxon>
        <taxon>Bacilli</taxon>
        <taxon>Bacillales</taxon>
        <taxon>Bacillaceae</taxon>
        <taxon>Ornithinibacillus</taxon>
    </lineage>
</organism>
<dbReference type="SUPFAM" id="SSF53098">
    <property type="entry name" value="Ribonuclease H-like"/>
    <property type="match status" value="1"/>
</dbReference>
<dbReference type="AlphaFoldDB" id="A0A916S1G0"/>
<dbReference type="Gene3D" id="3.30.420.10">
    <property type="entry name" value="Ribonuclease H-like superfamily/Ribonuclease H"/>
    <property type="match status" value="1"/>
</dbReference>
<reference evidence="2" key="2">
    <citation type="submission" date="2020-09" db="EMBL/GenBank/DDBJ databases">
        <authorList>
            <person name="Sun Q."/>
            <person name="Zhou Y."/>
        </authorList>
    </citation>
    <scope>NUCLEOTIDE SEQUENCE</scope>
    <source>
        <strain evidence="2">CGMCC 1.12408</strain>
    </source>
</reference>
<name>A0A916S1G0_9BACI</name>
<evidence type="ECO:0000313" key="2">
    <source>
        <dbReference type="EMBL" id="GGA77265.1"/>
    </source>
</evidence>
<accession>A0A916S1G0</accession>
<dbReference type="GO" id="GO:0003676">
    <property type="term" value="F:nucleic acid binding"/>
    <property type="evidence" value="ECO:0007669"/>
    <property type="project" value="InterPro"/>
</dbReference>
<dbReference type="InterPro" id="IPR036397">
    <property type="entry name" value="RNaseH_sf"/>
</dbReference>
<gene>
    <name evidence="2" type="ORF">GCM10008025_21130</name>
</gene>
<dbReference type="GO" id="GO:0015074">
    <property type="term" value="P:DNA integration"/>
    <property type="evidence" value="ECO:0007669"/>
    <property type="project" value="InterPro"/>
</dbReference>
<sequence length="901" mass="104835">MIQSIDLFLSSKKLSGEAINEVVKIRKSDPARKVRSGGKNVPGTYPSKKMGFTIQFESHTLELAGIIEKEMSSNVLEFYDQPPSFKIDYLIKGTKKGHLYTSDFFVIEENWIGWEEWKTEEELIKLSMKWPNRYSVDEFGVWRCPPAEKYAEKYGLSFRIRTDKDLNRKFIRNVKFLEDFILKANELSVEDNVIRGILKVAALNPGITLNNFLELEDNFKADDIYSLLILGELYIDTNNEVIPDYSARLYINKEYKEAYKNMVSSSASEGPENTISFKLQSGEKLLWDDVEWEIINVGLNNVYLKSADSTTEIPITTLEYFIKEGKIKGLSKIDTIQNEEIELLNSASLKDLEDANKKYNIILPYINKTVNLGNNKEVVTDRTIYNWIKSYRDAEKKFGNGYVGLLSKENKKGNKTQRLDRDLQTLMEKFIQDNYENLKQSTMRSVYLKFEQECYKNHLNPPCYFTFTKNVHKTPRHEQDKKRKGDKAAYNNGEFSLYLNFDTPRHGDRVFEICHIDHTQLDIELVCSITGKNLGRPWLTFLIDAYSRRILALYISFDPPSYRSNMMVLRECVKKHSRFPSTIVVDGGKDFNSVYFDTLLSRNYCTKKIRPGSKPRYGSVIERLFGTTNQMFIYNLTGNTQLTKNVRQVSKNVNPKNLAIWTLEKLYEYLSRWAYEIYDKTEHSGIGATPQNMYENSILKGGERNATRIAYDEVFRILTLPSTRKGTAKVIPGYGVKINRFYYWHSSFRNGQIENTSVQVRYDPFNMGVGYAYINKRWIELKSEKYNVLKNRTEKELNIAFQELKTRAKLSEKKTGVTAKMITDFLNSLEAEEVLLKQRLKDRATRNLFVIEGGLKETFEEEVQNKNEQVINENIKLVVDNTENSNEIKIDDIVFERYEEL</sequence>
<dbReference type="EMBL" id="BMEY01000009">
    <property type="protein sequence ID" value="GGA77265.1"/>
    <property type="molecule type" value="Genomic_DNA"/>
</dbReference>
<dbReference type="InterPro" id="IPR001584">
    <property type="entry name" value="Integrase_cat-core"/>
</dbReference>